<accession>A0AAW9S3G4</accession>
<sequence length="152" mass="16759">MSEFRIIGIAVASGRIGYAMLTCDDKLVDWGASRAAALSPDAARAKVTAWIDLIHPGAIVTERPGSNARKRGLTLALMQAVTETASQSDAICVTTTKVRRYKDKYREAAALAKEFPELLPHLPKKPAVWLNEPKRMILFEALSLALRLRETR</sequence>
<dbReference type="AlphaFoldDB" id="A0AAW9S3G4"/>
<evidence type="ECO:0000313" key="1">
    <source>
        <dbReference type="EMBL" id="MEJ8574146.1"/>
    </source>
</evidence>
<evidence type="ECO:0008006" key="3">
    <source>
        <dbReference type="Google" id="ProtNLM"/>
    </source>
</evidence>
<dbReference type="EMBL" id="JAZHOF010000010">
    <property type="protein sequence ID" value="MEJ8574146.1"/>
    <property type="molecule type" value="Genomic_DNA"/>
</dbReference>
<keyword evidence="2" id="KW-1185">Reference proteome</keyword>
<organism evidence="1 2">
    <name type="scientific">Microbaculum marinum</name>
    <dbReference type="NCBI Taxonomy" id="1764581"/>
    <lineage>
        <taxon>Bacteria</taxon>
        <taxon>Pseudomonadati</taxon>
        <taxon>Pseudomonadota</taxon>
        <taxon>Alphaproteobacteria</taxon>
        <taxon>Hyphomicrobiales</taxon>
        <taxon>Tepidamorphaceae</taxon>
        <taxon>Microbaculum</taxon>
    </lineage>
</organism>
<proteinExistence type="predicted"/>
<protein>
    <recommendedName>
        <fullName evidence="3">Resolvase</fullName>
    </recommendedName>
</protein>
<name>A0AAW9S3G4_9HYPH</name>
<dbReference type="RefSeq" id="WP_340331847.1">
    <property type="nucleotide sequence ID" value="NZ_JAZHOF010000010.1"/>
</dbReference>
<dbReference type="Proteomes" id="UP001378188">
    <property type="component" value="Unassembled WGS sequence"/>
</dbReference>
<gene>
    <name evidence="1" type="ORF">V3328_21860</name>
</gene>
<comment type="caution">
    <text evidence="1">The sequence shown here is derived from an EMBL/GenBank/DDBJ whole genome shotgun (WGS) entry which is preliminary data.</text>
</comment>
<reference evidence="1 2" key="1">
    <citation type="submission" date="2024-02" db="EMBL/GenBank/DDBJ databases">
        <title>Genome analysis and characterization of Microbaculum marinisediminis sp. nov., isolated from marine sediment.</title>
        <authorList>
            <person name="Du Z.-J."/>
            <person name="Ye Y.-Q."/>
            <person name="Zhang Z.-R."/>
            <person name="Yuan S.-M."/>
            <person name="Zhang X.-Y."/>
        </authorList>
    </citation>
    <scope>NUCLEOTIDE SEQUENCE [LARGE SCALE GENOMIC DNA]</scope>
    <source>
        <strain evidence="1 2">SDUM1044001</strain>
    </source>
</reference>
<evidence type="ECO:0000313" key="2">
    <source>
        <dbReference type="Proteomes" id="UP001378188"/>
    </source>
</evidence>